<keyword evidence="2" id="KW-1185">Reference proteome</keyword>
<dbReference type="Gene3D" id="1.10.238.10">
    <property type="entry name" value="EF-hand"/>
    <property type="match status" value="1"/>
</dbReference>
<accession>A0A914PY20</accession>
<evidence type="ECO:0000259" key="1">
    <source>
        <dbReference type="PROSITE" id="PS50222"/>
    </source>
</evidence>
<reference evidence="3" key="1">
    <citation type="submission" date="2022-11" db="UniProtKB">
        <authorList>
            <consortium name="WormBaseParasite"/>
        </authorList>
    </citation>
    <scope>IDENTIFICATION</scope>
</reference>
<sequence length="68" mass="8086">MSKEEFDLVDKNRDGFISFEATLEYANSHLNEINRENITNLCQDRTWFTFMDTNGGEKVTPHEFDFYL</sequence>
<dbReference type="InterPro" id="IPR002048">
    <property type="entry name" value="EF_hand_dom"/>
</dbReference>
<dbReference type="InterPro" id="IPR011992">
    <property type="entry name" value="EF-hand-dom_pair"/>
</dbReference>
<dbReference type="GO" id="GO:0005509">
    <property type="term" value="F:calcium ion binding"/>
    <property type="evidence" value="ECO:0007669"/>
    <property type="project" value="InterPro"/>
</dbReference>
<dbReference type="Pfam" id="PF13202">
    <property type="entry name" value="EF-hand_5"/>
    <property type="match status" value="1"/>
</dbReference>
<feature type="domain" description="EF-hand" evidence="1">
    <location>
        <begin position="1"/>
        <end position="32"/>
    </location>
</feature>
<evidence type="ECO:0000313" key="2">
    <source>
        <dbReference type="Proteomes" id="UP000887578"/>
    </source>
</evidence>
<dbReference type="PROSITE" id="PS50222">
    <property type="entry name" value="EF_HAND_2"/>
    <property type="match status" value="1"/>
</dbReference>
<dbReference type="AlphaFoldDB" id="A0A914PY20"/>
<dbReference type="WBParaSite" id="PDA_v2.g19748.t1">
    <property type="protein sequence ID" value="PDA_v2.g19748.t1"/>
    <property type="gene ID" value="PDA_v2.g19748"/>
</dbReference>
<name>A0A914PY20_9BILA</name>
<evidence type="ECO:0000313" key="3">
    <source>
        <dbReference type="WBParaSite" id="PDA_v2.g19748.t1"/>
    </source>
</evidence>
<organism evidence="2 3">
    <name type="scientific">Panagrolaimus davidi</name>
    <dbReference type="NCBI Taxonomy" id="227884"/>
    <lineage>
        <taxon>Eukaryota</taxon>
        <taxon>Metazoa</taxon>
        <taxon>Ecdysozoa</taxon>
        <taxon>Nematoda</taxon>
        <taxon>Chromadorea</taxon>
        <taxon>Rhabditida</taxon>
        <taxon>Tylenchina</taxon>
        <taxon>Panagrolaimomorpha</taxon>
        <taxon>Panagrolaimoidea</taxon>
        <taxon>Panagrolaimidae</taxon>
        <taxon>Panagrolaimus</taxon>
    </lineage>
</organism>
<dbReference type="Proteomes" id="UP000887578">
    <property type="component" value="Unplaced"/>
</dbReference>
<dbReference type="SUPFAM" id="SSF47473">
    <property type="entry name" value="EF-hand"/>
    <property type="match status" value="1"/>
</dbReference>
<protein>
    <submittedName>
        <fullName evidence="3">EF-hand domain-containing protein</fullName>
    </submittedName>
</protein>
<proteinExistence type="predicted"/>